<evidence type="ECO:0000256" key="3">
    <source>
        <dbReference type="ARBA" id="ARBA00022692"/>
    </source>
</evidence>
<feature type="transmembrane region" description="Helical" evidence="6">
    <location>
        <begin position="74"/>
        <end position="91"/>
    </location>
</feature>
<dbReference type="InterPro" id="IPR001123">
    <property type="entry name" value="LeuE-type"/>
</dbReference>
<dbReference type="Pfam" id="PF01810">
    <property type="entry name" value="LysE"/>
    <property type="match status" value="1"/>
</dbReference>
<keyword evidence="3 6" id="KW-0812">Transmembrane</keyword>
<dbReference type="GO" id="GO:0015171">
    <property type="term" value="F:amino acid transmembrane transporter activity"/>
    <property type="evidence" value="ECO:0007669"/>
    <property type="project" value="TreeGrafter"/>
</dbReference>
<keyword evidence="2" id="KW-1003">Cell membrane</keyword>
<dbReference type="GO" id="GO:0005886">
    <property type="term" value="C:plasma membrane"/>
    <property type="evidence" value="ECO:0007669"/>
    <property type="project" value="UniProtKB-SubCell"/>
</dbReference>
<feature type="transmembrane region" description="Helical" evidence="6">
    <location>
        <begin position="179"/>
        <end position="196"/>
    </location>
</feature>
<feature type="transmembrane region" description="Helical" evidence="6">
    <location>
        <begin position="42"/>
        <end position="62"/>
    </location>
</feature>
<evidence type="ECO:0000256" key="2">
    <source>
        <dbReference type="ARBA" id="ARBA00022475"/>
    </source>
</evidence>
<protein>
    <submittedName>
        <fullName evidence="7">Transporter, LysE family</fullName>
    </submittedName>
</protein>
<gene>
    <name evidence="7" type="ORF">MNBD_ALPHA12-1925</name>
</gene>
<dbReference type="PANTHER" id="PTHR30086:SF20">
    <property type="entry name" value="ARGININE EXPORTER PROTEIN ARGO-RELATED"/>
    <property type="match status" value="1"/>
</dbReference>
<feature type="transmembrane region" description="Helical" evidence="6">
    <location>
        <begin position="140"/>
        <end position="163"/>
    </location>
</feature>
<sequence length="197" mass="21513">MDLTIVVAFLLLTVPAFVTPGPNNLMLMASSAKFGAVRTLPHMAGVNIGYPLMLFLIGLGLGEIFTSFPALQSVLKYLAAGYFLWMAWHLLGLKMGVDGGAARPMRFFEAVLFQWVNPKAWVISISFISAFMVPGDNRMVSLLLITLGCVLVGPVASIIWIFFGKQLQVFLRRTGTEKFLGAILALLMLSAVILFLV</sequence>
<accession>A0A3B0U6I2</accession>
<evidence type="ECO:0000256" key="4">
    <source>
        <dbReference type="ARBA" id="ARBA00022989"/>
    </source>
</evidence>
<evidence type="ECO:0000256" key="6">
    <source>
        <dbReference type="SAM" id="Phobius"/>
    </source>
</evidence>
<name>A0A3B0U6I2_9ZZZZ</name>
<reference evidence="7" key="1">
    <citation type="submission" date="2018-06" db="EMBL/GenBank/DDBJ databases">
        <authorList>
            <person name="Zhirakovskaya E."/>
        </authorList>
    </citation>
    <scope>NUCLEOTIDE SEQUENCE</scope>
</reference>
<feature type="transmembrane region" description="Helical" evidence="6">
    <location>
        <begin position="111"/>
        <end position="133"/>
    </location>
</feature>
<evidence type="ECO:0000256" key="5">
    <source>
        <dbReference type="ARBA" id="ARBA00023136"/>
    </source>
</evidence>
<dbReference type="EMBL" id="UOEO01000130">
    <property type="protein sequence ID" value="VAW20089.1"/>
    <property type="molecule type" value="Genomic_DNA"/>
</dbReference>
<evidence type="ECO:0000313" key="7">
    <source>
        <dbReference type="EMBL" id="VAW20089.1"/>
    </source>
</evidence>
<evidence type="ECO:0000256" key="1">
    <source>
        <dbReference type="ARBA" id="ARBA00004651"/>
    </source>
</evidence>
<organism evidence="7">
    <name type="scientific">hydrothermal vent metagenome</name>
    <dbReference type="NCBI Taxonomy" id="652676"/>
    <lineage>
        <taxon>unclassified sequences</taxon>
        <taxon>metagenomes</taxon>
        <taxon>ecological metagenomes</taxon>
    </lineage>
</organism>
<dbReference type="PANTHER" id="PTHR30086">
    <property type="entry name" value="ARGININE EXPORTER PROTEIN ARGO"/>
    <property type="match status" value="1"/>
</dbReference>
<keyword evidence="4 6" id="KW-1133">Transmembrane helix</keyword>
<dbReference type="GO" id="GO:0033228">
    <property type="term" value="P:cysteine export across plasma membrane"/>
    <property type="evidence" value="ECO:0007669"/>
    <property type="project" value="TreeGrafter"/>
</dbReference>
<dbReference type="AlphaFoldDB" id="A0A3B0U6I2"/>
<keyword evidence="5 6" id="KW-0472">Membrane</keyword>
<proteinExistence type="predicted"/>
<comment type="subcellular location">
    <subcellularLocation>
        <location evidence="1">Cell membrane</location>
        <topology evidence="1">Multi-pass membrane protein</topology>
    </subcellularLocation>
</comment>